<feature type="domain" description="Phosphoadenosine phosphosulphate reductase" evidence="1">
    <location>
        <begin position="41"/>
        <end position="227"/>
    </location>
</feature>
<protein>
    <recommendedName>
        <fullName evidence="1">Phosphoadenosine phosphosulphate reductase domain-containing protein</fullName>
    </recommendedName>
</protein>
<dbReference type="AlphaFoldDB" id="A0A0C1Z8T4"/>
<evidence type="ECO:0000313" key="3">
    <source>
        <dbReference type="Proteomes" id="UP000031586"/>
    </source>
</evidence>
<dbReference type="PATRIC" id="fig|1229493.5.peg.1214"/>
<reference evidence="2 3" key="1">
    <citation type="submission" date="2014-07" db="EMBL/GenBank/DDBJ databases">
        <title>Unique and conserved regions in Vibrio harveyi and related species in comparison with the shrimp pathogen Vibrio harveyi CAIM 1792.</title>
        <authorList>
            <person name="Espinoza-Valles I."/>
            <person name="Vora G."/>
            <person name="Leekitcharoenphon P."/>
            <person name="Ussery D."/>
            <person name="Hoj L."/>
            <person name="Gomez-Gil B."/>
        </authorList>
    </citation>
    <scope>NUCLEOTIDE SEQUENCE [LARGE SCALE GENOMIC DNA]</scope>
    <source>
        <strain evidence="3">CAIM 1854 / LMG 25443</strain>
    </source>
</reference>
<organism evidence="2 3">
    <name type="scientific">Vibrio owensii CAIM 1854 = LMG 25443</name>
    <dbReference type="NCBI Taxonomy" id="1229493"/>
    <lineage>
        <taxon>Bacteria</taxon>
        <taxon>Pseudomonadati</taxon>
        <taxon>Pseudomonadota</taxon>
        <taxon>Gammaproteobacteria</taxon>
        <taxon>Vibrionales</taxon>
        <taxon>Vibrionaceae</taxon>
        <taxon>Vibrio</taxon>
    </lineage>
</organism>
<accession>A0A0C1Z8T4</accession>
<sequence length="551" mass="62759">MDWFTKITNAKNESVPDLKQRAKDVINRLEKTFLTQPMMPCILYSFGKDSSVTMSLSLVAWVRATKISPLLAKIPFLIVYSNTRHESPHKQDYMLKEVGDIKRYANVHGINLVMLESKPRINESWAGKVVAGSIVNWTRILGKSAGCSVDWKIKPNERIVKPYEKMAQEMGIQLVKFLGSRAEESPTRAQNLARYGANSFTICPFNGSNYLYPVMDWSVEDIWSYLLFCEDDIDSNVPGIKDGFDRTAAYYNSMSATECSATDINNGSSCKGARDGCYICFMSDSPTLDESIGKNFPHISPLQEYRKFMLYNDANALNRSYVQQAPGSLNDVKAACNSGSYLLDLVRIGLTIQKREEERAEQERELVENGLHLDPENALTESTFTIFEPIDIAWIDWNWMSRGLQVEPHAALKAYYDVYIRDIRYDIPAGYKRHSVEYTDLTTHNGKIFYPELDINGEDSADYDLNDISSDTTWQFASNEECSLVFTQEVLESWLREQSFTRAGDRWIESGMLKPPKAQLGRIKKRREWVKNIYQLGLNQKAFDGGPLTGI</sequence>
<dbReference type="Proteomes" id="UP000031586">
    <property type="component" value="Unassembled WGS sequence"/>
</dbReference>
<comment type="caution">
    <text evidence="2">The sequence shown here is derived from an EMBL/GenBank/DDBJ whole genome shotgun (WGS) entry which is preliminary data.</text>
</comment>
<evidence type="ECO:0000313" key="2">
    <source>
        <dbReference type="EMBL" id="KIF53365.1"/>
    </source>
</evidence>
<proteinExistence type="predicted"/>
<dbReference type="Gene3D" id="3.40.50.620">
    <property type="entry name" value="HUPs"/>
    <property type="match status" value="1"/>
</dbReference>
<name>A0A0C1Z8T4_9VIBR</name>
<dbReference type="InterPro" id="IPR002500">
    <property type="entry name" value="PAPS_reduct_dom"/>
</dbReference>
<dbReference type="SUPFAM" id="SSF52402">
    <property type="entry name" value="Adenine nucleotide alpha hydrolases-like"/>
    <property type="match status" value="1"/>
</dbReference>
<dbReference type="RefSeq" id="WP_020194566.1">
    <property type="nucleotide sequence ID" value="NZ_BAOH01000005.1"/>
</dbReference>
<dbReference type="Pfam" id="PF01507">
    <property type="entry name" value="PAPS_reduct"/>
    <property type="match status" value="1"/>
</dbReference>
<evidence type="ECO:0000259" key="1">
    <source>
        <dbReference type="Pfam" id="PF01507"/>
    </source>
</evidence>
<dbReference type="EMBL" id="JPRD01000015">
    <property type="protein sequence ID" value="KIF53365.1"/>
    <property type="molecule type" value="Genomic_DNA"/>
</dbReference>
<dbReference type="GO" id="GO:0003824">
    <property type="term" value="F:catalytic activity"/>
    <property type="evidence" value="ECO:0007669"/>
    <property type="project" value="InterPro"/>
</dbReference>
<gene>
    <name evidence="2" type="ORF">H735_10620</name>
</gene>
<dbReference type="InterPro" id="IPR014729">
    <property type="entry name" value="Rossmann-like_a/b/a_fold"/>
</dbReference>